<feature type="region of interest" description="Disordered" evidence="1">
    <location>
        <begin position="98"/>
        <end position="117"/>
    </location>
</feature>
<dbReference type="PANTHER" id="PTHR46388:SF2">
    <property type="entry name" value="NHL REPEAT-CONTAINING PROTEIN 2"/>
    <property type="match status" value="1"/>
</dbReference>
<sequence>MDLSSGSLPLVGNTERVEMGARKLDPASEKVTTLAGTGKAGFQDGMALEAQLSEPWGIIEVENGRLFIADTINNLIRYLDLNKEVPELLTLELKGVQPPKKSKSPKRLRRAAPMDAQTVKVDGTSSSRRLAVNLALTQPENVVIIDPLDGYISPDGYATLHFRRFLPSASTGRINCKMEIEDYLPLLAVEKRPHVAGE</sequence>
<evidence type="ECO:0000313" key="3">
    <source>
        <dbReference type="Proteomes" id="UP000030645"/>
    </source>
</evidence>
<feature type="compositionally biased region" description="Basic residues" evidence="1">
    <location>
        <begin position="100"/>
        <end position="110"/>
    </location>
</feature>
<dbReference type="PANTHER" id="PTHR46388">
    <property type="entry name" value="NHL REPEAT-CONTAINING PROTEIN 2"/>
    <property type="match status" value="1"/>
</dbReference>
<gene>
    <name evidence="2" type="ORF">L484_005603</name>
</gene>
<evidence type="ECO:0000256" key="1">
    <source>
        <dbReference type="SAM" id="MobiDB-lite"/>
    </source>
</evidence>
<proteinExistence type="predicted"/>
<accession>W9QV65</accession>
<evidence type="ECO:0000313" key="2">
    <source>
        <dbReference type="EMBL" id="EXB54873.1"/>
    </source>
</evidence>
<dbReference type="Gene3D" id="2.120.10.30">
    <property type="entry name" value="TolB, C-terminal domain"/>
    <property type="match status" value="1"/>
</dbReference>
<dbReference type="EMBL" id="KE344215">
    <property type="protein sequence ID" value="EXB54873.1"/>
    <property type="molecule type" value="Genomic_DNA"/>
</dbReference>
<dbReference type="AlphaFoldDB" id="W9QV65"/>
<dbReference type="STRING" id="981085.W9QV65"/>
<reference evidence="3" key="1">
    <citation type="submission" date="2013-01" db="EMBL/GenBank/DDBJ databases">
        <title>Draft Genome Sequence of a Mulberry Tree, Morus notabilis C.K. Schneid.</title>
        <authorList>
            <person name="He N."/>
            <person name="Zhao S."/>
        </authorList>
    </citation>
    <scope>NUCLEOTIDE SEQUENCE</scope>
</reference>
<keyword evidence="3" id="KW-1185">Reference proteome</keyword>
<protein>
    <recommendedName>
        <fullName evidence="4">NHL repeat-containing protein 2</fullName>
    </recommendedName>
</protein>
<dbReference type="eggNOG" id="KOG2177">
    <property type="taxonomic scope" value="Eukaryota"/>
</dbReference>
<evidence type="ECO:0008006" key="4">
    <source>
        <dbReference type="Google" id="ProtNLM"/>
    </source>
</evidence>
<dbReference type="InterPro" id="IPR011042">
    <property type="entry name" value="6-blade_b-propeller_TolB-like"/>
</dbReference>
<name>W9QV65_9ROSA</name>
<organism evidence="2 3">
    <name type="scientific">Morus notabilis</name>
    <dbReference type="NCBI Taxonomy" id="981085"/>
    <lineage>
        <taxon>Eukaryota</taxon>
        <taxon>Viridiplantae</taxon>
        <taxon>Streptophyta</taxon>
        <taxon>Embryophyta</taxon>
        <taxon>Tracheophyta</taxon>
        <taxon>Spermatophyta</taxon>
        <taxon>Magnoliopsida</taxon>
        <taxon>eudicotyledons</taxon>
        <taxon>Gunneridae</taxon>
        <taxon>Pentapetalae</taxon>
        <taxon>rosids</taxon>
        <taxon>fabids</taxon>
        <taxon>Rosales</taxon>
        <taxon>Moraceae</taxon>
        <taxon>Moreae</taxon>
        <taxon>Morus</taxon>
    </lineage>
</organism>
<dbReference type="Proteomes" id="UP000030645">
    <property type="component" value="Unassembled WGS sequence"/>
</dbReference>